<gene>
    <name evidence="7 9" type="primary">gloB</name>
    <name evidence="9" type="ORF">GCM10009332_25030</name>
</gene>
<name>A0A917JVA8_9GAMM</name>
<organism evidence="9 10">
    <name type="scientific">Shewanella gelidii</name>
    <dbReference type="NCBI Taxonomy" id="1642821"/>
    <lineage>
        <taxon>Bacteria</taxon>
        <taxon>Pseudomonadati</taxon>
        <taxon>Pseudomonadota</taxon>
        <taxon>Gammaproteobacteria</taxon>
        <taxon>Alteromonadales</taxon>
        <taxon>Shewanellaceae</taxon>
        <taxon>Shewanella</taxon>
    </lineage>
</organism>
<evidence type="ECO:0000259" key="8">
    <source>
        <dbReference type="SMART" id="SM00849"/>
    </source>
</evidence>
<dbReference type="AlphaFoldDB" id="A0A917JVA8"/>
<dbReference type="Pfam" id="PF16123">
    <property type="entry name" value="HAGH_C"/>
    <property type="match status" value="1"/>
</dbReference>
<dbReference type="Pfam" id="PF00753">
    <property type="entry name" value="Lactamase_B"/>
    <property type="match status" value="1"/>
</dbReference>
<feature type="binding site" evidence="7">
    <location>
        <position position="57"/>
    </location>
    <ligand>
        <name>Zn(2+)</name>
        <dbReference type="ChEBI" id="CHEBI:29105"/>
        <label>1</label>
    </ligand>
</feature>
<evidence type="ECO:0000256" key="7">
    <source>
        <dbReference type="HAMAP-Rule" id="MF_01374"/>
    </source>
</evidence>
<evidence type="ECO:0000256" key="3">
    <source>
        <dbReference type="ARBA" id="ARBA00006759"/>
    </source>
</evidence>
<dbReference type="InterPro" id="IPR036866">
    <property type="entry name" value="RibonucZ/Hydroxyglut_hydro"/>
</dbReference>
<reference evidence="9" key="2">
    <citation type="submission" date="2020-09" db="EMBL/GenBank/DDBJ databases">
        <authorList>
            <person name="Sun Q."/>
            <person name="Ohkuma M."/>
        </authorList>
    </citation>
    <scope>NUCLEOTIDE SEQUENCE</scope>
    <source>
        <strain evidence="9">JCM 30804</strain>
    </source>
</reference>
<dbReference type="InterPro" id="IPR032282">
    <property type="entry name" value="HAGH_C"/>
</dbReference>
<evidence type="ECO:0000256" key="4">
    <source>
        <dbReference type="ARBA" id="ARBA00022723"/>
    </source>
</evidence>
<dbReference type="PANTHER" id="PTHR43705">
    <property type="entry name" value="HYDROXYACYLGLUTATHIONE HYDROLASE"/>
    <property type="match status" value="1"/>
</dbReference>
<comment type="cofactor">
    <cofactor evidence="7">
        <name>Zn(2+)</name>
        <dbReference type="ChEBI" id="CHEBI:29105"/>
    </cofactor>
    <text evidence="7">Binds 2 Zn(2+) ions per subunit.</text>
</comment>
<dbReference type="EC" id="3.1.2.6" evidence="7"/>
<dbReference type="CDD" id="cd07723">
    <property type="entry name" value="hydroxyacylglutathione_hydrolase_MBL-fold"/>
    <property type="match status" value="1"/>
</dbReference>
<keyword evidence="10" id="KW-1185">Reference proteome</keyword>
<evidence type="ECO:0000313" key="9">
    <source>
        <dbReference type="EMBL" id="GGI86679.1"/>
    </source>
</evidence>
<sequence>MIKIHTIPAFDDNYIWGIQAHDQSGVVVVDPGDAQAVIRYLNTNKLILKSILITHHHHDHTGGIQALQTHFGQQLTVFGPKRETISGITHEIETQESISLLPLELSAQVIQVPGHTAGHIAYLIEDNLFCGDTLFSGGCGRLFEGTAKQMLSSLKKLAELPPQTRIFCAHEYTQANLAFARDVDPQNQMLADYVRKVSNLREQRQPSIPSTLETELAINPFLRCYTSNIRNRIQQQTGIQPQSELETFTLLRKWKDNY</sequence>
<dbReference type="InterPro" id="IPR001279">
    <property type="entry name" value="Metallo-B-lactamas"/>
</dbReference>
<dbReference type="InterPro" id="IPR035680">
    <property type="entry name" value="Clx_II_MBL"/>
</dbReference>
<dbReference type="RefSeq" id="WP_188921446.1">
    <property type="nucleotide sequence ID" value="NZ_BMPZ01000007.1"/>
</dbReference>
<comment type="similarity">
    <text evidence="3 7">Belongs to the metallo-beta-lactamase superfamily. Glyoxalase II family.</text>
</comment>
<dbReference type="GO" id="GO:0019243">
    <property type="term" value="P:methylglyoxal catabolic process to D-lactate via S-lactoyl-glutathione"/>
    <property type="evidence" value="ECO:0007669"/>
    <property type="project" value="UniProtKB-UniRule"/>
</dbReference>
<evidence type="ECO:0000313" key="10">
    <source>
        <dbReference type="Proteomes" id="UP000613743"/>
    </source>
</evidence>
<evidence type="ECO:0000256" key="6">
    <source>
        <dbReference type="ARBA" id="ARBA00022833"/>
    </source>
</evidence>
<evidence type="ECO:0000256" key="2">
    <source>
        <dbReference type="ARBA" id="ARBA00004963"/>
    </source>
</evidence>
<dbReference type="SMART" id="SM00849">
    <property type="entry name" value="Lactamase_B"/>
    <property type="match status" value="1"/>
</dbReference>
<dbReference type="HAMAP" id="MF_01374">
    <property type="entry name" value="Glyoxalase_2"/>
    <property type="match status" value="1"/>
</dbReference>
<dbReference type="EMBL" id="BMPZ01000007">
    <property type="protein sequence ID" value="GGI86679.1"/>
    <property type="molecule type" value="Genomic_DNA"/>
</dbReference>
<feature type="binding site" evidence="7">
    <location>
        <position position="132"/>
    </location>
    <ligand>
        <name>Zn(2+)</name>
        <dbReference type="ChEBI" id="CHEBI:29105"/>
        <label>2</label>
    </ligand>
</feature>
<dbReference type="Proteomes" id="UP000613743">
    <property type="component" value="Unassembled WGS sequence"/>
</dbReference>
<feature type="binding site" evidence="7">
    <location>
        <position position="132"/>
    </location>
    <ligand>
        <name>Zn(2+)</name>
        <dbReference type="ChEBI" id="CHEBI:29105"/>
        <label>1</label>
    </ligand>
</feature>
<proteinExistence type="inferred from homology"/>
<keyword evidence="4 7" id="KW-0479">Metal-binding</keyword>
<dbReference type="NCBIfam" id="TIGR03413">
    <property type="entry name" value="GSH_gloB"/>
    <property type="match status" value="1"/>
</dbReference>
<evidence type="ECO:0000256" key="1">
    <source>
        <dbReference type="ARBA" id="ARBA00001623"/>
    </source>
</evidence>
<comment type="catalytic activity">
    <reaction evidence="1 7">
        <text>an S-(2-hydroxyacyl)glutathione + H2O = a 2-hydroxy carboxylate + glutathione + H(+)</text>
        <dbReference type="Rhea" id="RHEA:21864"/>
        <dbReference type="ChEBI" id="CHEBI:15377"/>
        <dbReference type="ChEBI" id="CHEBI:15378"/>
        <dbReference type="ChEBI" id="CHEBI:57925"/>
        <dbReference type="ChEBI" id="CHEBI:58896"/>
        <dbReference type="ChEBI" id="CHEBI:71261"/>
        <dbReference type="EC" id="3.1.2.6"/>
    </reaction>
</comment>
<keyword evidence="6 7" id="KW-0862">Zinc</keyword>
<feature type="binding site" evidence="7">
    <location>
        <position position="60"/>
    </location>
    <ligand>
        <name>Zn(2+)</name>
        <dbReference type="ChEBI" id="CHEBI:29105"/>
        <label>2</label>
    </ligand>
</feature>
<protein>
    <recommendedName>
        <fullName evidence="7">Hydroxyacylglutathione hydrolase</fullName>
        <ecNumber evidence="7">3.1.2.6</ecNumber>
    </recommendedName>
    <alternativeName>
        <fullName evidence="7">Glyoxalase II</fullName>
        <shortName evidence="7">Glx II</shortName>
    </alternativeName>
</protein>
<reference evidence="9" key="1">
    <citation type="journal article" date="2014" name="Int. J. Syst. Evol. Microbiol.">
        <title>Complete genome sequence of Corynebacterium casei LMG S-19264T (=DSM 44701T), isolated from a smear-ripened cheese.</title>
        <authorList>
            <consortium name="US DOE Joint Genome Institute (JGI-PGF)"/>
            <person name="Walter F."/>
            <person name="Albersmeier A."/>
            <person name="Kalinowski J."/>
            <person name="Ruckert C."/>
        </authorList>
    </citation>
    <scope>NUCLEOTIDE SEQUENCE</scope>
    <source>
        <strain evidence="9">JCM 30804</strain>
    </source>
</reference>
<comment type="pathway">
    <text evidence="2 7">Secondary metabolite metabolism; methylglyoxal degradation; (R)-lactate from methylglyoxal: step 2/2.</text>
</comment>
<dbReference type="InterPro" id="IPR050110">
    <property type="entry name" value="Glyoxalase_II_hydrolase"/>
</dbReference>
<comment type="caution">
    <text evidence="9">The sequence shown here is derived from an EMBL/GenBank/DDBJ whole genome shotgun (WGS) entry which is preliminary data.</text>
</comment>
<evidence type="ECO:0000256" key="5">
    <source>
        <dbReference type="ARBA" id="ARBA00022801"/>
    </source>
</evidence>
<dbReference type="PANTHER" id="PTHR43705:SF1">
    <property type="entry name" value="HYDROXYACYLGLUTATHIONE HYDROLASE GLOB"/>
    <property type="match status" value="1"/>
</dbReference>
<dbReference type="SUPFAM" id="SSF56281">
    <property type="entry name" value="Metallo-hydrolase/oxidoreductase"/>
    <property type="match status" value="1"/>
</dbReference>
<comment type="subunit">
    <text evidence="7">Monomer.</text>
</comment>
<feature type="domain" description="Metallo-beta-lactamase" evidence="8">
    <location>
        <begin position="12"/>
        <end position="170"/>
    </location>
</feature>
<feature type="binding site" evidence="7">
    <location>
        <position position="170"/>
    </location>
    <ligand>
        <name>Zn(2+)</name>
        <dbReference type="ChEBI" id="CHEBI:29105"/>
        <label>2</label>
    </ligand>
</feature>
<accession>A0A917JVA8</accession>
<keyword evidence="5 7" id="KW-0378">Hydrolase</keyword>
<dbReference type="PIRSF" id="PIRSF005457">
    <property type="entry name" value="Glx"/>
    <property type="match status" value="1"/>
</dbReference>
<dbReference type="InterPro" id="IPR017782">
    <property type="entry name" value="Hydroxyacylglutathione_Hdrlase"/>
</dbReference>
<feature type="binding site" evidence="7">
    <location>
        <position position="115"/>
    </location>
    <ligand>
        <name>Zn(2+)</name>
        <dbReference type="ChEBI" id="CHEBI:29105"/>
        <label>1</label>
    </ligand>
</feature>
<comment type="function">
    <text evidence="7">Thiolesterase that catalyzes the hydrolysis of S-D-lactoyl-glutathione to form glutathione and D-lactic acid.</text>
</comment>
<feature type="binding site" evidence="7">
    <location>
        <position position="55"/>
    </location>
    <ligand>
        <name>Zn(2+)</name>
        <dbReference type="ChEBI" id="CHEBI:29105"/>
        <label>1</label>
    </ligand>
</feature>
<dbReference type="GO" id="GO:0046872">
    <property type="term" value="F:metal ion binding"/>
    <property type="evidence" value="ECO:0007669"/>
    <property type="project" value="UniProtKB-KW"/>
</dbReference>
<feature type="binding site" evidence="7">
    <location>
        <position position="59"/>
    </location>
    <ligand>
        <name>Zn(2+)</name>
        <dbReference type="ChEBI" id="CHEBI:29105"/>
        <label>2</label>
    </ligand>
</feature>
<dbReference type="Gene3D" id="3.60.15.10">
    <property type="entry name" value="Ribonuclease Z/Hydroxyacylglutathione hydrolase-like"/>
    <property type="match status" value="1"/>
</dbReference>
<dbReference type="GO" id="GO:0004416">
    <property type="term" value="F:hydroxyacylglutathione hydrolase activity"/>
    <property type="evidence" value="ECO:0007669"/>
    <property type="project" value="UniProtKB-UniRule"/>
</dbReference>